<dbReference type="InterPro" id="IPR045646">
    <property type="entry name" value="DUF6402"/>
</dbReference>
<gene>
    <name evidence="1" type="ORF">SAMN05444352_11170</name>
</gene>
<accession>A0A239G185</accession>
<dbReference type="AlphaFoldDB" id="A0A239G185"/>
<dbReference type="RefSeq" id="WP_042126699.1">
    <property type="nucleotide sequence ID" value="NZ_FZOL01000011.1"/>
</dbReference>
<evidence type="ECO:0000313" key="2">
    <source>
        <dbReference type="Proteomes" id="UP000198407"/>
    </source>
</evidence>
<evidence type="ECO:0000313" key="1">
    <source>
        <dbReference type="EMBL" id="SNS62233.1"/>
    </source>
</evidence>
<keyword evidence="2" id="KW-1185">Reference proteome</keyword>
<dbReference type="OrthoDB" id="6986732at2"/>
<dbReference type="EMBL" id="FZOL01000011">
    <property type="protein sequence ID" value="SNS62233.1"/>
    <property type="molecule type" value="Genomic_DNA"/>
</dbReference>
<reference evidence="2" key="1">
    <citation type="submission" date="2017-06" db="EMBL/GenBank/DDBJ databases">
        <authorList>
            <person name="Varghese N."/>
            <person name="Submissions S."/>
        </authorList>
    </citation>
    <scope>NUCLEOTIDE SEQUENCE [LARGE SCALE GENOMIC DNA]</scope>
    <source>
        <strain evidence="2">DSM 22348</strain>
    </source>
</reference>
<proteinExistence type="predicted"/>
<sequence length="308" mass="34679">MSLKDFQQTTALGPDALFLLENATLDTRPGRYHEPKQIVINALPLTKVPVAMRKMGWHTSAALMQRWFDSPGWQMPETWKNEKDQPAALGISRFQCEENIVKMDWAMSFRRCQEAVAVAESRITTPNAIDRLKKLLENAGWQQIGMTQLGSTSFSAREIDTFSQVNFAELGDLLDTLDDMYGALGQATVKVGVVGRTFSKEDPFTKIIRNHFRIEYLGFYIRDNYDFNGPQFLGIWALDRVMKKSETPVATLASMGSLFSAGENQIALVTNGDFRNYRGKTGMGGDFVIYSDVLWKKVDQVIDLGPPI</sequence>
<name>A0A239G185_9PSED</name>
<protein>
    <submittedName>
        <fullName evidence="1">Uncharacterized protein</fullName>
    </submittedName>
</protein>
<dbReference type="Proteomes" id="UP000198407">
    <property type="component" value="Unassembled WGS sequence"/>
</dbReference>
<organism evidence="1 2">
    <name type="scientific">Pseudomonas japonica</name>
    <dbReference type="NCBI Taxonomy" id="256466"/>
    <lineage>
        <taxon>Bacteria</taxon>
        <taxon>Pseudomonadati</taxon>
        <taxon>Pseudomonadota</taxon>
        <taxon>Gammaproteobacteria</taxon>
        <taxon>Pseudomonadales</taxon>
        <taxon>Pseudomonadaceae</taxon>
        <taxon>Pseudomonas</taxon>
    </lineage>
</organism>
<dbReference type="Pfam" id="PF19940">
    <property type="entry name" value="DUF6402"/>
    <property type="match status" value="1"/>
</dbReference>